<dbReference type="Proteomes" id="UP000828390">
    <property type="component" value="Unassembled WGS sequence"/>
</dbReference>
<evidence type="ECO:0000256" key="1">
    <source>
        <dbReference type="SAM" id="MobiDB-lite"/>
    </source>
</evidence>
<name>A0A9D4S587_DREPO</name>
<reference evidence="2" key="1">
    <citation type="journal article" date="2019" name="bioRxiv">
        <title>The Genome of the Zebra Mussel, Dreissena polymorpha: A Resource for Invasive Species Research.</title>
        <authorList>
            <person name="McCartney M.A."/>
            <person name="Auch B."/>
            <person name="Kono T."/>
            <person name="Mallez S."/>
            <person name="Zhang Y."/>
            <person name="Obille A."/>
            <person name="Becker A."/>
            <person name="Abrahante J.E."/>
            <person name="Garbe J."/>
            <person name="Badalamenti J.P."/>
            <person name="Herman A."/>
            <person name="Mangelson H."/>
            <person name="Liachko I."/>
            <person name="Sullivan S."/>
            <person name="Sone E.D."/>
            <person name="Koren S."/>
            <person name="Silverstein K.A.T."/>
            <person name="Beckman K.B."/>
            <person name="Gohl D.M."/>
        </authorList>
    </citation>
    <scope>NUCLEOTIDE SEQUENCE</scope>
    <source>
        <strain evidence="2">Duluth1</strain>
        <tissue evidence="2">Whole animal</tissue>
    </source>
</reference>
<reference evidence="2" key="2">
    <citation type="submission" date="2020-11" db="EMBL/GenBank/DDBJ databases">
        <authorList>
            <person name="McCartney M.A."/>
            <person name="Auch B."/>
            <person name="Kono T."/>
            <person name="Mallez S."/>
            <person name="Becker A."/>
            <person name="Gohl D.M."/>
            <person name="Silverstein K.A.T."/>
            <person name="Koren S."/>
            <person name="Bechman K.B."/>
            <person name="Herman A."/>
            <person name="Abrahante J.E."/>
            <person name="Garbe J."/>
        </authorList>
    </citation>
    <scope>NUCLEOTIDE SEQUENCE</scope>
    <source>
        <strain evidence="2">Duluth1</strain>
        <tissue evidence="2">Whole animal</tissue>
    </source>
</reference>
<accession>A0A9D4S587</accession>
<dbReference type="AlphaFoldDB" id="A0A9D4S587"/>
<keyword evidence="3" id="KW-1185">Reference proteome</keyword>
<feature type="compositionally biased region" description="Polar residues" evidence="1">
    <location>
        <begin position="1"/>
        <end position="12"/>
    </location>
</feature>
<dbReference type="EMBL" id="JAIWYP010000001">
    <property type="protein sequence ID" value="KAH3891075.1"/>
    <property type="molecule type" value="Genomic_DNA"/>
</dbReference>
<feature type="region of interest" description="Disordered" evidence="1">
    <location>
        <begin position="1"/>
        <end position="84"/>
    </location>
</feature>
<sequence>MLLDSNQNTKSGTADRLSPQELPSHGESKISTDQPFTSPVKARNVNKKTPVLTESKLSRWKRHKSNEQQATQSESTSPVIVSEMDASVVPTIVKTSTIIKDTTENLSSNAKTLETPSRTPHVTESEPPTVVSAPAIKRQASEQPVTESVSKEKKAKLSVTLDLDDDLLNLSDDDFQLDENQDHDELMKEIDELLS</sequence>
<feature type="region of interest" description="Disordered" evidence="1">
    <location>
        <begin position="105"/>
        <end position="130"/>
    </location>
</feature>
<evidence type="ECO:0000313" key="2">
    <source>
        <dbReference type="EMBL" id="KAH3891075.1"/>
    </source>
</evidence>
<comment type="caution">
    <text evidence="2">The sequence shown here is derived from an EMBL/GenBank/DDBJ whole genome shotgun (WGS) entry which is preliminary data.</text>
</comment>
<proteinExistence type="predicted"/>
<evidence type="ECO:0000313" key="3">
    <source>
        <dbReference type="Proteomes" id="UP000828390"/>
    </source>
</evidence>
<dbReference type="OrthoDB" id="5395350at2759"/>
<protein>
    <submittedName>
        <fullName evidence="2">Uncharacterized protein</fullName>
    </submittedName>
</protein>
<organism evidence="2 3">
    <name type="scientific">Dreissena polymorpha</name>
    <name type="common">Zebra mussel</name>
    <name type="synonym">Mytilus polymorpha</name>
    <dbReference type="NCBI Taxonomy" id="45954"/>
    <lineage>
        <taxon>Eukaryota</taxon>
        <taxon>Metazoa</taxon>
        <taxon>Spiralia</taxon>
        <taxon>Lophotrochozoa</taxon>
        <taxon>Mollusca</taxon>
        <taxon>Bivalvia</taxon>
        <taxon>Autobranchia</taxon>
        <taxon>Heteroconchia</taxon>
        <taxon>Euheterodonta</taxon>
        <taxon>Imparidentia</taxon>
        <taxon>Neoheterodontei</taxon>
        <taxon>Myida</taxon>
        <taxon>Dreissenoidea</taxon>
        <taxon>Dreissenidae</taxon>
        <taxon>Dreissena</taxon>
    </lineage>
</organism>
<feature type="compositionally biased region" description="Polar residues" evidence="1">
    <location>
        <begin position="67"/>
        <end position="79"/>
    </location>
</feature>
<feature type="compositionally biased region" description="Polar residues" evidence="1">
    <location>
        <begin position="105"/>
        <end position="122"/>
    </location>
</feature>
<gene>
    <name evidence="2" type="ORF">DPMN_015164</name>
</gene>